<reference evidence="4" key="1">
    <citation type="journal article" date="2014" name="PLoS ONE">
        <title>Transcriptome-Based Identification of ABC Transporters in the Western Tarnished Plant Bug Lygus hesperus.</title>
        <authorList>
            <person name="Hull J.J."/>
            <person name="Chaney K."/>
            <person name="Geib S.M."/>
            <person name="Fabrick J.A."/>
            <person name="Brent C.S."/>
            <person name="Walsh D."/>
            <person name="Lavine L.C."/>
        </authorList>
    </citation>
    <scope>NUCLEOTIDE SEQUENCE</scope>
</reference>
<feature type="chain" id="PRO_5002053551" evidence="3">
    <location>
        <begin position="22"/>
        <end position="143"/>
    </location>
</feature>
<gene>
    <name evidence="4" type="primary">Ifngr1_0</name>
    <name evidence="4" type="ORF">CM83_2079</name>
</gene>
<proteinExistence type="predicted"/>
<organism evidence="4">
    <name type="scientific">Lygus hesperus</name>
    <name type="common">Western plant bug</name>
    <dbReference type="NCBI Taxonomy" id="30085"/>
    <lineage>
        <taxon>Eukaryota</taxon>
        <taxon>Metazoa</taxon>
        <taxon>Ecdysozoa</taxon>
        <taxon>Arthropoda</taxon>
        <taxon>Hexapoda</taxon>
        <taxon>Insecta</taxon>
        <taxon>Pterygota</taxon>
        <taxon>Neoptera</taxon>
        <taxon>Paraneoptera</taxon>
        <taxon>Hemiptera</taxon>
        <taxon>Heteroptera</taxon>
        <taxon>Panheteroptera</taxon>
        <taxon>Cimicomorpha</taxon>
        <taxon>Miridae</taxon>
        <taxon>Mirini</taxon>
        <taxon>Lygus</taxon>
    </lineage>
</organism>
<feature type="non-terminal residue" evidence="4">
    <location>
        <position position="1"/>
    </location>
</feature>
<feature type="signal peptide" evidence="3">
    <location>
        <begin position="1"/>
        <end position="21"/>
    </location>
</feature>
<keyword evidence="2" id="KW-0472">Membrane</keyword>
<name>A0A0A9YIG2_LYGHE</name>
<sequence length="143" mass="16368">WSVFQLLALFLLSSFIAFTNSLIPSSPCLISPPCRNLHTTLDSATTTVYSLFTNFLVYMRFRSPSRCLSPLVYFFVLMLVRSMWYVYHYHRKLDVPPNAVALARCWTIQSHPEHQISTICDRDPTRNSHESSAVPPTDAVIGR</sequence>
<keyword evidence="3" id="KW-0732">Signal</keyword>
<protein>
    <submittedName>
        <fullName evidence="4">Interferon gamma receptor 1</fullName>
    </submittedName>
</protein>
<keyword evidence="4" id="KW-0675">Receptor</keyword>
<feature type="transmembrane region" description="Helical" evidence="2">
    <location>
        <begin position="40"/>
        <end position="59"/>
    </location>
</feature>
<evidence type="ECO:0000256" key="1">
    <source>
        <dbReference type="SAM" id="MobiDB-lite"/>
    </source>
</evidence>
<reference evidence="4" key="2">
    <citation type="submission" date="2014-07" db="EMBL/GenBank/DDBJ databases">
        <authorList>
            <person name="Hull J."/>
        </authorList>
    </citation>
    <scope>NUCLEOTIDE SEQUENCE</scope>
</reference>
<feature type="region of interest" description="Disordered" evidence="1">
    <location>
        <begin position="122"/>
        <end position="143"/>
    </location>
</feature>
<evidence type="ECO:0000313" key="4">
    <source>
        <dbReference type="EMBL" id="JAG31959.1"/>
    </source>
</evidence>
<dbReference type="EMBL" id="GBHO01011645">
    <property type="protein sequence ID" value="JAG31959.1"/>
    <property type="molecule type" value="Transcribed_RNA"/>
</dbReference>
<dbReference type="AlphaFoldDB" id="A0A0A9YIG2"/>
<keyword evidence="2" id="KW-1133">Transmembrane helix</keyword>
<keyword evidence="2" id="KW-0812">Transmembrane</keyword>
<accession>A0A0A9YIG2</accession>
<evidence type="ECO:0000256" key="2">
    <source>
        <dbReference type="SAM" id="Phobius"/>
    </source>
</evidence>
<evidence type="ECO:0000256" key="3">
    <source>
        <dbReference type="SAM" id="SignalP"/>
    </source>
</evidence>
<feature type="transmembrane region" description="Helical" evidence="2">
    <location>
        <begin position="71"/>
        <end position="87"/>
    </location>
</feature>